<proteinExistence type="predicted"/>
<evidence type="ECO:0000313" key="1">
    <source>
        <dbReference type="EMBL" id="PJE77450.1"/>
    </source>
</evidence>
<dbReference type="AlphaFoldDB" id="A0A2H9T2K4"/>
<gene>
    <name evidence="1" type="ORF">CI610_03627</name>
</gene>
<dbReference type="EMBL" id="NSIT01000594">
    <property type="protein sequence ID" value="PJE77450.1"/>
    <property type="molecule type" value="Genomic_DNA"/>
</dbReference>
<evidence type="ECO:0008006" key="2">
    <source>
        <dbReference type="Google" id="ProtNLM"/>
    </source>
</evidence>
<organism evidence="1">
    <name type="scientific">invertebrate metagenome</name>
    <dbReference type="NCBI Taxonomy" id="1711999"/>
    <lineage>
        <taxon>unclassified sequences</taxon>
        <taxon>metagenomes</taxon>
        <taxon>organismal metagenomes</taxon>
    </lineage>
</organism>
<reference evidence="1" key="1">
    <citation type="journal article" date="2017" name="Appl. Environ. Microbiol.">
        <title>Molecular characterization of an Endozoicomonas-like organism causing infection in king scallop Pecten maximus L.</title>
        <authorList>
            <person name="Cano I."/>
            <person name="van Aerle R."/>
            <person name="Ross S."/>
            <person name="Verner-Jeffreys D.W."/>
            <person name="Paley R.K."/>
            <person name="Rimmer G."/>
            <person name="Ryder D."/>
            <person name="Hooper P."/>
            <person name="Stone D."/>
            <person name="Feist S.W."/>
        </authorList>
    </citation>
    <scope>NUCLEOTIDE SEQUENCE</scope>
</reference>
<name>A0A2H9T2K4_9ZZZZ</name>
<dbReference type="SUPFAM" id="SSF69255">
    <property type="entry name" value="gp5 N-terminal domain-like"/>
    <property type="match status" value="1"/>
</dbReference>
<sequence>MVEALKRIILRLFPELKNGYHKPMLARVVAITDPPKSGGLCDLFRPRYAVDLQPVDHHLKDKGPILPGVPVAVPYAGNHRGFYALPDVGVYVELCFAYALPSLPFVRSVLPINQELAPVDKDEARWQHSPDCYQGYDKDGNWAQIGRIHQSRAAIKQIMKSPKTWVGSDSENVLKILSEFMETTAAALEELAGHSHLPNSLPNVQKSVEAKAASIGEMKSGRLDPITE</sequence>
<protein>
    <recommendedName>
        <fullName evidence="2">Gp5/Type VI secretion system Vgr protein OB-fold domain-containing protein</fullName>
    </recommendedName>
</protein>
<comment type="caution">
    <text evidence="1">The sequence shown here is derived from an EMBL/GenBank/DDBJ whole genome shotgun (WGS) entry which is preliminary data.</text>
</comment>
<accession>A0A2H9T2K4</accession>